<keyword evidence="4" id="KW-1185">Reference proteome</keyword>
<evidence type="ECO:0000256" key="2">
    <source>
        <dbReference type="SAM" id="SignalP"/>
    </source>
</evidence>
<keyword evidence="1" id="KW-0812">Transmembrane</keyword>
<evidence type="ECO:0000313" key="3">
    <source>
        <dbReference type="EMBL" id="OBT97194.1"/>
    </source>
</evidence>
<keyword evidence="1" id="KW-1133">Transmembrane helix</keyword>
<dbReference type="EMBL" id="KV460223">
    <property type="protein sequence ID" value="OBT97194.1"/>
    <property type="molecule type" value="Genomic_DNA"/>
</dbReference>
<proteinExistence type="predicted"/>
<dbReference type="Proteomes" id="UP000091956">
    <property type="component" value="Unassembled WGS sequence"/>
</dbReference>
<gene>
    <name evidence="3" type="ORF">VE01_04729</name>
</gene>
<organism evidence="3 4">
    <name type="scientific">Pseudogymnoascus verrucosus</name>
    <dbReference type="NCBI Taxonomy" id="342668"/>
    <lineage>
        <taxon>Eukaryota</taxon>
        <taxon>Fungi</taxon>
        <taxon>Dikarya</taxon>
        <taxon>Ascomycota</taxon>
        <taxon>Pezizomycotina</taxon>
        <taxon>Leotiomycetes</taxon>
        <taxon>Thelebolales</taxon>
        <taxon>Thelebolaceae</taxon>
        <taxon>Pseudogymnoascus</taxon>
    </lineage>
</organism>
<dbReference type="OrthoDB" id="3878372at2759"/>
<keyword evidence="2" id="KW-0732">Signal</keyword>
<feature type="signal peptide" evidence="2">
    <location>
        <begin position="1"/>
        <end position="20"/>
    </location>
</feature>
<name>A0A1B8GMY2_9PEZI</name>
<dbReference type="RefSeq" id="XP_018130927.1">
    <property type="nucleotide sequence ID" value="XM_018274197.2"/>
</dbReference>
<sequence length="232" mass="24696">MRSFKLVEAAILLFSSASYAQLVKDSSPVWSVVITTPEQTAGFAPCKPSNNGYFVNGGIDITVFEGFSSNITCYNVADLFTASGKTPLNECYPSNSTCDVHLQGHSNYNATASYSRVGFQTGIVSGKEGSKPDTNVMTFRTFEGADCASDPSHAWHQWSCDTYIGDCSVLPYSVRSFSISTTPEVNKTGCYVASERGENKVPYEESMGAKAVPGSAVVALAAALGVALLVQK</sequence>
<protein>
    <submittedName>
        <fullName evidence="3">Uncharacterized protein</fullName>
    </submittedName>
</protein>
<accession>A0A1B8GMY2</accession>
<keyword evidence="1" id="KW-0472">Membrane</keyword>
<evidence type="ECO:0000256" key="1">
    <source>
        <dbReference type="SAM" id="Phobius"/>
    </source>
</evidence>
<reference evidence="4" key="2">
    <citation type="journal article" date="2018" name="Nat. Commun.">
        <title>Extreme sensitivity to ultraviolet light in the fungal pathogen causing white-nose syndrome of bats.</title>
        <authorList>
            <person name="Palmer J.M."/>
            <person name="Drees K.P."/>
            <person name="Foster J.T."/>
            <person name="Lindner D.L."/>
        </authorList>
    </citation>
    <scope>NUCLEOTIDE SEQUENCE [LARGE SCALE GENOMIC DNA]</scope>
    <source>
        <strain evidence="4">UAMH 10579</strain>
    </source>
</reference>
<reference evidence="3 4" key="1">
    <citation type="submission" date="2016-03" db="EMBL/GenBank/DDBJ databases">
        <title>Comparative genomics of Pseudogymnoascus destructans, the fungus causing white-nose syndrome of bats.</title>
        <authorList>
            <person name="Palmer J.M."/>
            <person name="Drees K.P."/>
            <person name="Foster J.T."/>
            <person name="Lindner D.L."/>
        </authorList>
    </citation>
    <scope>NUCLEOTIDE SEQUENCE [LARGE SCALE GENOMIC DNA]</scope>
    <source>
        <strain evidence="3 4">UAMH 10579</strain>
    </source>
</reference>
<feature type="transmembrane region" description="Helical" evidence="1">
    <location>
        <begin position="211"/>
        <end position="230"/>
    </location>
</feature>
<feature type="chain" id="PRO_5008608766" evidence="2">
    <location>
        <begin position="21"/>
        <end position="232"/>
    </location>
</feature>
<dbReference type="GeneID" id="28838115"/>
<evidence type="ECO:0000313" key="4">
    <source>
        <dbReference type="Proteomes" id="UP000091956"/>
    </source>
</evidence>
<dbReference type="AlphaFoldDB" id="A0A1B8GMY2"/>